<keyword evidence="3 6" id="KW-0812">Transmembrane</keyword>
<sequence length="797" mass="88503">MISSYFTIAWRSIQKNRAAAFINIAGLALGVTCAVLIYTLVSYQLSFDNFHPNANRIYRTVSLFHYETTENQPGVPQPIGKAFRNEFSFAEKTAMVNVYENALISLPGSPDKKYEETNGVAYAEPDFFDIFHFPLVQGDKQTALTQPNTALITQHLAQKYFGTENAIGKLIRFDNKRDFVITGILKNIPANTDRKQEIYLSYSNMKDKSAWLASDSSWGSVRSSMNFFMLLKPGVTAATVNAAYPGLVKKYLDKEDAKATEFLLQPLSDIHFNTDFDGSANKKYLWALGIIGVFLLITACVNFINLATAQALNRAKEVGVRKVMGSKPAQLFWQFISEAAVISFFAILVAYGIACLVLPWLNHLFTLHLSVNLFRTPIILLFLVLVWLGITFGAGSYPALLLTRFQPILALKGNLQQKHIGGFSLRRVLVIVQFSISQVLIIGAIVITAQLYYSSTANAGFDKDAIVMLPIPGGSTALQQHTLQTRLLQINGVQKVSLCYEAPASEANSYTTIQLENEPKIKPWDINQKEVDAQYASTFGLQFVAGGNFIRDDTLSGFILNETAVKKLGIAHPQDAIGKMLTTNGDNYKAPVTGVVKDFNNQSFRARIDPIALMVAPKYYRNCAIKVNSAHVQSLLAAVENIWTSTFPQHIYKYQFLEERLTRFYAWDNMMLQLVKLFACIAIFIGCLGLYGLVAFMAVQKSREIGVRKVLGATLASIVWLFGKELSLLLLIAFVIAAPAGWWMMHKYLQDFAYHIHMGAGVFVLAIAASAVVAAITVSYRSLKAARTSPIKSLKQN</sequence>
<reference evidence="10" key="1">
    <citation type="submission" date="2017-01" db="EMBL/GenBank/DDBJ databases">
        <authorList>
            <person name="Varghese N."/>
            <person name="Submissions S."/>
        </authorList>
    </citation>
    <scope>NUCLEOTIDE SEQUENCE [LARGE SCALE GENOMIC DNA]</scope>
    <source>
        <strain evidence="10">DSM 21054</strain>
    </source>
</reference>
<dbReference type="InterPro" id="IPR050250">
    <property type="entry name" value="Macrolide_Exporter_MacB"/>
</dbReference>
<dbReference type="OrthoDB" id="1451596at2"/>
<evidence type="ECO:0000256" key="2">
    <source>
        <dbReference type="ARBA" id="ARBA00022475"/>
    </source>
</evidence>
<feature type="domain" description="MacB-like periplasmic core" evidence="8">
    <location>
        <begin position="21"/>
        <end position="243"/>
    </location>
</feature>
<name>A0A173MAT0_9BACT</name>
<dbReference type="EMBL" id="FTOR01000011">
    <property type="protein sequence ID" value="SIT32555.1"/>
    <property type="molecule type" value="Genomic_DNA"/>
</dbReference>
<evidence type="ECO:0000313" key="10">
    <source>
        <dbReference type="Proteomes" id="UP000186917"/>
    </source>
</evidence>
<evidence type="ECO:0000256" key="3">
    <source>
        <dbReference type="ARBA" id="ARBA00022692"/>
    </source>
</evidence>
<dbReference type="STRING" id="477680.SAMN05421788_111165"/>
<proteinExistence type="predicted"/>
<dbReference type="GO" id="GO:0022857">
    <property type="term" value="F:transmembrane transporter activity"/>
    <property type="evidence" value="ECO:0007669"/>
    <property type="project" value="TreeGrafter"/>
</dbReference>
<comment type="subcellular location">
    <subcellularLocation>
        <location evidence="1">Cell membrane</location>
        <topology evidence="1">Multi-pass membrane protein</topology>
    </subcellularLocation>
</comment>
<keyword evidence="4 6" id="KW-1133">Transmembrane helix</keyword>
<evidence type="ECO:0000256" key="4">
    <source>
        <dbReference type="ARBA" id="ARBA00022989"/>
    </source>
</evidence>
<evidence type="ECO:0000256" key="6">
    <source>
        <dbReference type="SAM" id="Phobius"/>
    </source>
</evidence>
<protein>
    <submittedName>
        <fullName evidence="9">ABC-type antimicrobial peptide transport system, permease component</fullName>
    </submittedName>
</protein>
<dbReference type="PANTHER" id="PTHR30572">
    <property type="entry name" value="MEMBRANE COMPONENT OF TRANSPORTER-RELATED"/>
    <property type="match status" value="1"/>
</dbReference>
<dbReference type="InterPro" id="IPR003838">
    <property type="entry name" value="ABC3_permease_C"/>
</dbReference>
<dbReference type="KEGG" id="fln:FLA_0629"/>
<feature type="transmembrane region" description="Helical" evidence="6">
    <location>
        <begin position="331"/>
        <end position="359"/>
    </location>
</feature>
<dbReference type="InterPro" id="IPR025857">
    <property type="entry name" value="MacB_PCD"/>
</dbReference>
<dbReference type="Pfam" id="PF12704">
    <property type="entry name" value="MacB_PCD"/>
    <property type="match status" value="1"/>
</dbReference>
<accession>A0A173MAT0</accession>
<dbReference type="Pfam" id="PF02687">
    <property type="entry name" value="FtsX"/>
    <property type="match status" value="2"/>
</dbReference>
<evidence type="ECO:0000313" key="9">
    <source>
        <dbReference type="EMBL" id="SIT32555.1"/>
    </source>
</evidence>
<dbReference type="AlphaFoldDB" id="A0A173MAT0"/>
<evidence type="ECO:0000259" key="8">
    <source>
        <dbReference type="Pfam" id="PF12704"/>
    </source>
</evidence>
<evidence type="ECO:0000256" key="5">
    <source>
        <dbReference type="ARBA" id="ARBA00023136"/>
    </source>
</evidence>
<feature type="transmembrane region" description="Helical" evidence="6">
    <location>
        <begin position="428"/>
        <end position="453"/>
    </location>
</feature>
<feature type="transmembrane region" description="Helical" evidence="6">
    <location>
        <begin position="756"/>
        <end position="780"/>
    </location>
</feature>
<feature type="transmembrane region" description="Helical" evidence="6">
    <location>
        <begin position="379"/>
        <end position="402"/>
    </location>
</feature>
<feature type="domain" description="ABC3 transporter permease C-terminal" evidence="7">
    <location>
        <begin position="677"/>
        <end position="790"/>
    </location>
</feature>
<dbReference type="GO" id="GO:0005886">
    <property type="term" value="C:plasma membrane"/>
    <property type="evidence" value="ECO:0007669"/>
    <property type="project" value="UniProtKB-SubCell"/>
</dbReference>
<dbReference type="Proteomes" id="UP000186917">
    <property type="component" value="Unassembled WGS sequence"/>
</dbReference>
<dbReference type="PANTHER" id="PTHR30572:SF18">
    <property type="entry name" value="ABC-TYPE MACROLIDE FAMILY EXPORT SYSTEM PERMEASE COMPONENT 2"/>
    <property type="match status" value="1"/>
</dbReference>
<dbReference type="RefSeq" id="WP_076382013.1">
    <property type="nucleotide sequence ID" value="NZ_AP017422.1"/>
</dbReference>
<evidence type="ECO:0000256" key="1">
    <source>
        <dbReference type="ARBA" id="ARBA00004651"/>
    </source>
</evidence>
<feature type="transmembrane region" description="Helical" evidence="6">
    <location>
        <begin position="284"/>
        <end position="306"/>
    </location>
</feature>
<organism evidence="9 10">
    <name type="scientific">Filimonas lacunae</name>
    <dbReference type="NCBI Taxonomy" id="477680"/>
    <lineage>
        <taxon>Bacteria</taxon>
        <taxon>Pseudomonadati</taxon>
        <taxon>Bacteroidota</taxon>
        <taxon>Chitinophagia</taxon>
        <taxon>Chitinophagales</taxon>
        <taxon>Chitinophagaceae</taxon>
        <taxon>Filimonas</taxon>
    </lineage>
</organism>
<keyword evidence="5 6" id="KW-0472">Membrane</keyword>
<feature type="domain" description="ABC3 transporter permease C-terminal" evidence="7">
    <location>
        <begin position="290"/>
        <end position="407"/>
    </location>
</feature>
<keyword evidence="10" id="KW-1185">Reference proteome</keyword>
<feature type="transmembrane region" description="Helical" evidence="6">
    <location>
        <begin position="674"/>
        <end position="698"/>
    </location>
</feature>
<keyword evidence="2" id="KW-1003">Cell membrane</keyword>
<feature type="transmembrane region" description="Helical" evidence="6">
    <location>
        <begin position="710"/>
        <end position="736"/>
    </location>
</feature>
<evidence type="ECO:0000259" key="7">
    <source>
        <dbReference type="Pfam" id="PF02687"/>
    </source>
</evidence>
<feature type="transmembrane region" description="Helical" evidence="6">
    <location>
        <begin position="20"/>
        <end position="41"/>
    </location>
</feature>
<gene>
    <name evidence="9" type="ORF">SAMN05421788_111165</name>
</gene>